<keyword evidence="3 9" id="KW-1133">Transmembrane helix</keyword>
<dbReference type="Proteomes" id="UP000694941">
    <property type="component" value="Unplaced"/>
</dbReference>
<dbReference type="GeneID" id="106475863"/>
<dbReference type="PRINTS" id="PR01176">
    <property type="entry name" value="GABABRECEPTR"/>
</dbReference>
<organism evidence="11 12">
    <name type="scientific">Limulus polyphemus</name>
    <name type="common">Atlantic horseshoe crab</name>
    <dbReference type="NCBI Taxonomy" id="6850"/>
    <lineage>
        <taxon>Eukaryota</taxon>
        <taxon>Metazoa</taxon>
        <taxon>Ecdysozoa</taxon>
        <taxon>Arthropoda</taxon>
        <taxon>Chelicerata</taxon>
        <taxon>Merostomata</taxon>
        <taxon>Xiphosura</taxon>
        <taxon>Limulidae</taxon>
        <taxon>Limulus</taxon>
    </lineage>
</organism>
<evidence type="ECO:0000256" key="3">
    <source>
        <dbReference type="ARBA" id="ARBA00022989"/>
    </source>
</evidence>
<evidence type="ECO:0000256" key="2">
    <source>
        <dbReference type="ARBA" id="ARBA00022692"/>
    </source>
</evidence>
<dbReference type="PROSITE" id="PS50259">
    <property type="entry name" value="G_PROTEIN_RECEP_F3_4"/>
    <property type="match status" value="1"/>
</dbReference>
<reference evidence="12" key="1">
    <citation type="submission" date="2025-08" db="UniProtKB">
        <authorList>
            <consortium name="RefSeq"/>
        </authorList>
    </citation>
    <scope>IDENTIFICATION</scope>
    <source>
        <tissue evidence="12">Muscle</tissue>
    </source>
</reference>
<keyword evidence="2 9" id="KW-0812">Transmembrane</keyword>
<comment type="subcellular location">
    <subcellularLocation>
        <location evidence="1">Membrane</location>
        <topology evidence="1">Multi-pass membrane protein</topology>
    </subcellularLocation>
</comment>
<dbReference type="PRINTS" id="PR01177">
    <property type="entry name" value="GABAB1RECPTR"/>
</dbReference>
<feature type="domain" description="G-protein coupled receptors family 3 profile" evidence="10">
    <location>
        <begin position="324"/>
        <end position="516"/>
    </location>
</feature>
<dbReference type="InterPro" id="IPR001828">
    <property type="entry name" value="ANF_lig-bd_rcpt"/>
</dbReference>
<evidence type="ECO:0000313" key="11">
    <source>
        <dbReference type="Proteomes" id="UP000694941"/>
    </source>
</evidence>
<dbReference type="InterPro" id="IPR017978">
    <property type="entry name" value="GPCR_3_C"/>
</dbReference>
<evidence type="ECO:0000256" key="7">
    <source>
        <dbReference type="ARBA" id="ARBA00023180"/>
    </source>
</evidence>
<dbReference type="CDD" id="cd06366">
    <property type="entry name" value="PBP1_GABAb_receptor"/>
    <property type="match status" value="1"/>
</dbReference>
<accession>A0ABM1RW29</accession>
<keyword evidence="6" id="KW-0675">Receptor</keyword>
<keyword evidence="7" id="KW-0325">Glycoprotein</keyword>
<evidence type="ECO:0000256" key="8">
    <source>
        <dbReference type="ARBA" id="ARBA00023224"/>
    </source>
</evidence>
<evidence type="ECO:0000256" key="4">
    <source>
        <dbReference type="ARBA" id="ARBA00023040"/>
    </source>
</evidence>
<dbReference type="PANTHER" id="PTHR10519:SF74">
    <property type="entry name" value="GAMMA-AMINOBUTYRIC ACID TYPE B RECEPTOR SUBUNIT 2"/>
    <property type="match status" value="1"/>
</dbReference>
<evidence type="ECO:0000259" key="10">
    <source>
        <dbReference type="PROSITE" id="PS50259"/>
    </source>
</evidence>
<evidence type="ECO:0000313" key="12">
    <source>
        <dbReference type="RefSeq" id="XP_022235584.1"/>
    </source>
</evidence>
<keyword evidence="8" id="KW-0807">Transducer</keyword>
<feature type="transmembrane region" description="Helical" evidence="9">
    <location>
        <begin position="433"/>
        <end position="454"/>
    </location>
</feature>
<dbReference type="InterPro" id="IPR002455">
    <property type="entry name" value="GPCR3_GABA-B"/>
</dbReference>
<keyword evidence="11" id="KW-1185">Reference proteome</keyword>
<dbReference type="Gene3D" id="3.40.50.2300">
    <property type="match status" value="2"/>
</dbReference>
<dbReference type="Pfam" id="PF01094">
    <property type="entry name" value="ANF_receptor"/>
    <property type="match status" value="1"/>
</dbReference>
<feature type="transmembrane region" description="Helical" evidence="9">
    <location>
        <begin position="315"/>
        <end position="342"/>
    </location>
</feature>
<keyword evidence="4" id="KW-0297">G-protein coupled receptor</keyword>
<evidence type="ECO:0000256" key="5">
    <source>
        <dbReference type="ARBA" id="ARBA00023136"/>
    </source>
</evidence>
<dbReference type="SUPFAM" id="SSF53822">
    <property type="entry name" value="Periplasmic binding protein-like I"/>
    <property type="match status" value="1"/>
</dbReference>
<feature type="transmembrane region" description="Helical" evidence="9">
    <location>
        <begin position="354"/>
        <end position="373"/>
    </location>
</feature>
<protein>
    <submittedName>
        <fullName evidence="12">Gamma-aminobutyric acid type B receptor subunit 2-like</fullName>
    </submittedName>
</protein>
<evidence type="ECO:0000256" key="6">
    <source>
        <dbReference type="ARBA" id="ARBA00023170"/>
    </source>
</evidence>
<feature type="transmembrane region" description="Helical" evidence="9">
    <location>
        <begin position="496"/>
        <end position="514"/>
    </location>
</feature>
<name>A0ABM1RW29_LIMPO</name>
<dbReference type="PANTHER" id="PTHR10519">
    <property type="entry name" value="GABA-B RECEPTOR"/>
    <property type="match status" value="1"/>
</dbReference>
<evidence type="ECO:0000256" key="9">
    <source>
        <dbReference type="SAM" id="Phobius"/>
    </source>
</evidence>
<dbReference type="InterPro" id="IPR028082">
    <property type="entry name" value="Peripla_BP_I"/>
</dbReference>
<keyword evidence="5 9" id="KW-0472">Membrane</keyword>
<evidence type="ECO:0000256" key="1">
    <source>
        <dbReference type="ARBA" id="ARBA00004141"/>
    </source>
</evidence>
<feature type="transmembrane region" description="Helical" evidence="9">
    <location>
        <begin position="393"/>
        <end position="412"/>
    </location>
</feature>
<dbReference type="RefSeq" id="XP_022235584.1">
    <property type="nucleotide sequence ID" value="XM_022379876.1"/>
</dbReference>
<gene>
    <name evidence="12" type="primary">LOC106475863</name>
</gene>
<sequence length="516" mass="59274">MYTVENYPNFFQVIPSENAFNSAQVALLKHFNWSRVGTLYQSTPRYALPHSKLLSDLESAKIEIAAQQGFVDELESAISKLKEKDVRIILGKFEEQWASKVFCEAYKVGLYGKKYQWIIVGMYDYDWWKKHSDNLTCNQSQLGEAMEGYLATDILSLSSTEDITVSGLTSAQYEAQYKQRYGGSTNRFHGYAYDGIWLIALAIQMVKRKLIAIGSSRTVEMFEYRDPLWGTLFREAFKQTSFIGVTGPVSFTRNERRGFILLKQYQNGTEVKVGEYDTLTHRLKLRKDARISWHGANHPPVDRTLIVIQPSRVRFTIYAVIVTFALLGIIMASIFLVINIRFRNQRYIKMSSPYMNNIIIVGCMLTYTSVILLGLDSGLTSEESFPYICTARAWVLMNGFTLAFGSMFSKTWRVHAIFTNIKMNKKVIQDYKLFMVVGVLVIVDVAILTTWQVIDPFYRETSLGTKMPSAQNEDSVVIPELEFCKSQKMTIFLGSIYAYKGLLMVSFYLSWFYLRI</sequence>
<dbReference type="Pfam" id="PF00003">
    <property type="entry name" value="7tm_3"/>
    <property type="match status" value="1"/>
</dbReference>
<proteinExistence type="predicted"/>